<comment type="caution">
    <text evidence="1">The sequence shown here is derived from an EMBL/GenBank/DDBJ whole genome shotgun (WGS) entry which is preliminary data.</text>
</comment>
<dbReference type="RefSeq" id="WP_320688514.1">
    <property type="nucleotide sequence ID" value="NZ_JAXBLV010000209.1"/>
</dbReference>
<reference evidence="2" key="1">
    <citation type="journal article" date="2023" name="Mar. Drugs">
        <title>Gemmata algarum, a Novel Planctomycete Isolated from an Algal Mat, Displays Antimicrobial Activity.</title>
        <authorList>
            <person name="Kumar G."/>
            <person name="Kallscheuer N."/>
            <person name="Kashif M."/>
            <person name="Ahamad S."/>
            <person name="Jagadeeshwari U."/>
            <person name="Pannikurungottu S."/>
            <person name="Haufschild T."/>
            <person name="Kabuu M."/>
            <person name="Sasikala C."/>
            <person name="Jogler C."/>
            <person name="Ramana C."/>
        </authorList>
    </citation>
    <scope>NUCLEOTIDE SEQUENCE [LARGE SCALE GENOMIC DNA]</scope>
    <source>
        <strain evidence="2">JC673</strain>
    </source>
</reference>
<organism evidence="1 2">
    <name type="scientific">Gemmata algarum</name>
    <dbReference type="NCBI Taxonomy" id="2975278"/>
    <lineage>
        <taxon>Bacteria</taxon>
        <taxon>Pseudomonadati</taxon>
        <taxon>Planctomycetota</taxon>
        <taxon>Planctomycetia</taxon>
        <taxon>Gemmatales</taxon>
        <taxon>Gemmataceae</taxon>
        <taxon>Gemmata</taxon>
    </lineage>
</organism>
<keyword evidence="2" id="KW-1185">Reference proteome</keyword>
<protein>
    <submittedName>
        <fullName evidence="1">DUF2256 domain-containing protein</fullName>
    </submittedName>
</protein>
<evidence type="ECO:0000313" key="2">
    <source>
        <dbReference type="Proteomes" id="UP001272242"/>
    </source>
</evidence>
<dbReference type="EMBL" id="JAXBLV010000209">
    <property type="protein sequence ID" value="MDY3562187.1"/>
    <property type="molecule type" value="Genomic_DNA"/>
</dbReference>
<dbReference type="Proteomes" id="UP001272242">
    <property type="component" value="Unassembled WGS sequence"/>
</dbReference>
<gene>
    <name evidence="1" type="ORF">R5W23_003634</name>
</gene>
<dbReference type="InterPro" id="IPR017136">
    <property type="entry name" value="UCP037205"/>
</dbReference>
<dbReference type="PANTHER" id="PTHR37463">
    <property type="entry name" value="GSL3115 PROTEIN"/>
    <property type="match status" value="1"/>
</dbReference>
<evidence type="ECO:0000313" key="1">
    <source>
        <dbReference type="EMBL" id="MDY3562187.1"/>
    </source>
</evidence>
<sequence length="53" mass="6337">MARKKENLPSKTCSTCGRPFQWRKKWKRCWDDVRYCSEACRAGRGKRDTQKAQ</sequence>
<name>A0ABU5F610_9BACT</name>
<dbReference type="PIRSF" id="PIRSF037205">
    <property type="entry name" value="UCP037205"/>
    <property type="match status" value="1"/>
</dbReference>
<dbReference type="PANTHER" id="PTHR37463:SF1">
    <property type="entry name" value="DUF2256 DOMAIN-CONTAINING PROTEIN"/>
    <property type="match status" value="1"/>
</dbReference>
<dbReference type="Pfam" id="PF10013">
    <property type="entry name" value="DUF2256"/>
    <property type="match status" value="1"/>
</dbReference>
<accession>A0ABU5F610</accession>
<proteinExistence type="predicted"/>